<dbReference type="Gene3D" id="1.10.287.70">
    <property type="match status" value="1"/>
</dbReference>
<comment type="caution">
    <text evidence="4">The sequence shown here is derived from an EMBL/GenBank/DDBJ whole genome shotgun (WGS) entry which is preliminary data.</text>
</comment>
<reference evidence="5" key="1">
    <citation type="journal article" date="2019" name="Int. J. Syst. Evol. Microbiol.">
        <title>The Global Catalogue of Microorganisms (GCM) 10K type strain sequencing project: providing services to taxonomists for standard genome sequencing and annotation.</title>
        <authorList>
            <consortium name="The Broad Institute Genomics Platform"/>
            <consortium name="The Broad Institute Genome Sequencing Center for Infectious Disease"/>
            <person name="Wu L."/>
            <person name="Ma J."/>
        </authorList>
    </citation>
    <scope>NUCLEOTIDE SEQUENCE [LARGE SCALE GENOMIC DNA]</scope>
    <source>
        <strain evidence="5">JCM 1365</strain>
    </source>
</reference>
<feature type="transmembrane region" description="Helical" evidence="2">
    <location>
        <begin position="20"/>
        <end position="41"/>
    </location>
</feature>
<protein>
    <recommendedName>
        <fullName evidence="3">Potassium channel domain-containing protein</fullName>
    </recommendedName>
</protein>
<proteinExistence type="predicted"/>
<gene>
    <name evidence="4" type="ORF">GCM10009721_11280</name>
</gene>
<sequence>MATASTPPPSRGDLIAGNRLLDRFDLVLLLVLAVIVSQTLVDTRGSVWGSLVTHSVTGLALVVATRASGARRRVRRILDVLVVLTLVSNVALLLPSGGAPIPPDSLQPEGVWLLPALVLPVIIGRRLLQHQVVRVQTVLGAVAAYLQIAVAYATLFQNIDGLTAAHFFGTQVSTTVYTYFSLTTISTVGYGDFTATTDLARLAATSEAVIGQVFLVTFVALIVSRFAAGPGRGAATEVPSESATGDAAS</sequence>
<organism evidence="4 5">
    <name type="scientific">Terrabacter tumescens</name>
    <dbReference type="NCBI Taxonomy" id="60443"/>
    <lineage>
        <taxon>Bacteria</taxon>
        <taxon>Bacillati</taxon>
        <taxon>Actinomycetota</taxon>
        <taxon>Actinomycetes</taxon>
        <taxon>Micrococcales</taxon>
        <taxon>Intrasporangiaceae</taxon>
        <taxon>Terrabacter</taxon>
    </lineage>
</organism>
<evidence type="ECO:0000256" key="2">
    <source>
        <dbReference type="SAM" id="Phobius"/>
    </source>
</evidence>
<dbReference type="Proteomes" id="UP000623461">
    <property type="component" value="Unassembled WGS sequence"/>
</dbReference>
<evidence type="ECO:0000259" key="3">
    <source>
        <dbReference type="Pfam" id="PF07885"/>
    </source>
</evidence>
<feature type="transmembrane region" description="Helical" evidence="2">
    <location>
        <begin position="135"/>
        <end position="155"/>
    </location>
</feature>
<evidence type="ECO:0000313" key="5">
    <source>
        <dbReference type="Proteomes" id="UP000623461"/>
    </source>
</evidence>
<dbReference type="InterPro" id="IPR013099">
    <property type="entry name" value="K_chnl_dom"/>
</dbReference>
<keyword evidence="2" id="KW-1133">Transmembrane helix</keyword>
<feature type="transmembrane region" description="Helical" evidence="2">
    <location>
        <begin position="77"/>
        <end position="98"/>
    </location>
</feature>
<dbReference type="EMBL" id="BMNZ01000002">
    <property type="protein sequence ID" value="GGM88025.1"/>
    <property type="molecule type" value="Genomic_DNA"/>
</dbReference>
<name>A0ABQ2HSS9_9MICO</name>
<feature type="transmembrane region" description="Helical" evidence="2">
    <location>
        <begin position="110"/>
        <end position="128"/>
    </location>
</feature>
<dbReference type="SUPFAM" id="SSF81324">
    <property type="entry name" value="Voltage-gated potassium channels"/>
    <property type="match status" value="1"/>
</dbReference>
<feature type="domain" description="Potassium channel" evidence="3">
    <location>
        <begin position="159"/>
        <end position="226"/>
    </location>
</feature>
<dbReference type="RefSeq" id="WP_030198093.1">
    <property type="nucleotide sequence ID" value="NZ_BMNZ01000002.1"/>
</dbReference>
<keyword evidence="2" id="KW-0472">Membrane</keyword>
<feature type="transmembrane region" description="Helical" evidence="2">
    <location>
        <begin position="47"/>
        <end position="65"/>
    </location>
</feature>
<evidence type="ECO:0000256" key="1">
    <source>
        <dbReference type="SAM" id="MobiDB-lite"/>
    </source>
</evidence>
<keyword evidence="5" id="KW-1185">Reference proteome</keyword>
<keyword evidence="2" id="KW-0812">Transmembrane</keyword>
<evidence type="ECO:0000313" key="4">
    <source>
        <dbReference type="EMBL" id="GGM88025.1"/>
    </source>
</evidence>
<feature type="transmembrane region" description="Helical" evidence="2">
    <location>
        <begin position="209"/>
        <end position="228"/>
    </location>
</feature>
<feature type="region of interest" description="Disordered" evidence="1">
    <location>
        <begin position="230"/>
        <end position="249"/>
    </location>
</feature>
<accession>A0ABQ2HSS9</accession>
<dbReference type="Pfam" id="PF07885">
    <property type="entry name" value="Ion_trans_2"/>
    <property type="match status" value="1"/>
</dbReference>